<reference evidence="2" key="1">
    <citation type="journal article" date="2014" name="Front. Microbiol.">
        <title>High frequency of phylogenetically diverse reductive dehalogenase-homologous genes in deep subseafloor sedimentary metagenomes.</title>
        <authorList>
            <person name="Kawai M."/>
            <person name="Futagami T."/>
            <person name="Toyoda A."/>
            <person name="Takaki Y."/>
            <person name="Nishi S."/>
            <person name="Hori S."/>
            <person name="Arai W."/>
            <person name="Tsubouchi T."/>
            <person name="Morono Y."/>
            <person name="Uchiyama I."/>
            <person name="Ito T."/>
            <person name="Fujiyama A."/>
            <person name="Inagaki F."/>
            <person name="Takami H."/>
        </authorList>
    </citation>
    <scope>NUCLEOTIDE SEQUENCE</scope>
    <source>
        <strain evidence="2">Expedition CK06-06</strain>
    </source>
</reference>
<dbReference type="PANTHER" id="PTHR47099:SF1">
    <property type="entry name" value="METHYLCOBAMIDE:COM METHYLTRANSFERASE MTBA"/>
    <property type="match status" value="1"/>
</dbReference>
<dbReference type="InterPro" id="IPR038071">
    <property type="entry name" value="UROD/MetE-like_sf"/>
</dbReference>
<name>X0XRY3_9ZZZZ</name>
<protein>
    <recommendedName>
        <fullName evidence="1">Uroporphyrinogen decarboxylase (URO-D) domain-containing protein</fullName>
    </recommendedName>
</protein>
<gene>
    <name evidence="2" type="ORF">S01H1_67372</name>
</gene>
<proteinExistence type="predicted"/>
<feature type="domain" description="Uroporphyrinogen decarboxylase (URO-D)" evidence="1">
    <location>
        <begin position="19"/>
        <end position="221"/>
    </location>
</feature>
<evidence type="ECO:0000259" key="1">
    <source>
        <dbReference type="Pfam" id="PF01208"/>
    </source>
</evidence>
<feature type="non-terminal residue" evidence="2">
    <location>
        <position position="1"/>
    </location>
</feature>
<comment type="caution">
    <text evidence="2">The sequence shown here is derived from an EMBL/GenBank/DDBJ whole genome shotgun (WGS) entry which is preliminary data.</text>
</comment>
<dbReference type="GO" id="GO:0004853">
    <property type="term" value="F:uroporphyrinogen decarboxylase activity"/>
    <property type="evidence" value="ECO:0007669"/>
    <property type="project" value="InterPro"/>
</dbReference>
<accession>X0XRY3</accession>
<dbReference type="InterPro" id="IPR000257">
    <property type="entry name" value="Uroporphyrinogen_deCOase"/>
</dbReference>
<dbReference type="EMBL" id="BARS01044615">
    <property type="protein sequence ID" value="GAG38087.1"/>
    <property type="molecule type" value="Genomic_DNA"/>
</dbReference>
<dbReference type="PANTHER" id="PTHR47099">
    <property type="entry name" value="METHYLCOBAMIDE:COM METHYLTRANSFERASE MTBA"/>
    <property type="match status" value="1"/>
</dbReference>
<dbReference type="SUPFAM" id="SSF51726">
    <property type="entry name" value="UROD/MetE-like"/>
    <property type="match status" value="1"/>
</dbReference>
<sequence length="221" mass="25053">AELEDRKDKAAWARCRGFFEISHFMCGMDKFMMDLALNPEFACCLMDHILDYLLEDTRRTLGAGNGNYTIYEYNDDIASQRGLLISPQMWRRYIKPRMAKVCDLIHSYGTKVRYHSCGSVYTIIPDLIEIGVDILSPVQPLAADMDPFRLKKEFGNNLAFHGAIDIQELLPKGSEQDVRNQVRRTIDMVGKDGGYILAGSHTIQADAPLENIIAMIDEAKK</sequence>
<dbReference type="InterPro" id="IPR052024">
    <property type="entry name" value="Methanogen_methyltrans"/>
</dbReference>
<dbReference type="AlphaFoldDB" id="X0XRY3"/>
<organism evidence="2">
    <name type="scientific">marine sediment metagenome</name>
    <dbReference type="NCBI Taxonomy" id="412755"/>
    <lineage>
        <taxon>unclassified sequences</taxon>
        <taxon>metagenomes</taxon>
        <taxon>ecological metagenomes</taxon>
    </lineage>
</organism>
<dbReference type="Pfam" id="PF01208">
    <property type="entry name" value="URO-D"/>
    <property type="match status" value="1"/>
</dbReference>
<evidence type="ECO:0000313" key="2">
    <source>
        <dbReference type="EMBL" id="GAG38087.1"/>
    </source>
</evidence>
<dbReference type="GO" id="GO:0006779">
    <property type="term" value="P:porphyrin-containing compound biosynthetic process"/>
    <property type="evidence" value="ECO:0007669"/>
    <property type="project" value="InterPro"/>
</dbReference>
<dbReference type="Gene3D" id="3.20.20.210">
    <property type="match status" value="1"/>
</dbReference>